<dbReference type="RefSeq" id="WP_185253308.1">
    <property type="nucleotide sequence ID" value="NZ_JACKXE010000001.1"/>
</dbReference>
<dbReference type="Gene3D" id="2.120.10.30">
    <property type="entry name" value="TolB, C-terminal domain"/>
    <property type="match status" value="1"/>
</dbReference>
<dbReference type="EMBL" id="JACKXE010000001">
    <property type="protein sequence ID" value="MBB6628227.1"/>
    <property type="molecule type" value="Genomic_DNA"/>
</dbReference>
<accession>A0A7X0VBR1</accession>
<reference evidence="1 2" key="1">
    <citation type="submission" date="2020-08" db="EMBL/GenBank/DDBJ databases">
        <authorList>
            <person name="Seo M.-J."/>
        </authorList>
    </citation>
    <scope>NUCLEOTIDE SEQUENCE [LARGE SCALE GENOMIC DNA]</scope>
    <source>
        <strain evidence="1 2">KIGAM211</strain>
    </source>
</reference>
<protein>
    <submittedName>
        <fullName evidence="1">PD40 domain-containing protein</fullName>
    </submittedName>
</protein>
<dbReference type="InterPro" id="IPR011042">
    <property type="entry name" value="6-blade_b-propeller_TolB-like"/>
</dbReference>
<evidence type="ECO:0000313" key="1">
    <source>
        <dbReference type="EMBL" id="MBB6628227.1"/>
    </source>
</evidence>
<dbReference type="InterPro" id="IPR011659">
    <property type="entry name" value="WD40"/>
</dbReference>
<dbReference type="SUPFAM" id="SSF69304">
    <property type="entry name" value="Tricorn protease N-terminal domain"/>
    <property type="match status" value="1"/>
</dbReference>
<dbReference type="Pfam" id="PF07676">
    <property type="entry name" value="PD40"/>
    <property type="match status" value="1"/>
</dbReference>
<sequence length="329" mass="35296">MILVSVRRLVLAVLVAVLVGVIGVGGAVGSWTTASALSPGGDRTEPKVLHRVVWDHLKHGRKGIHLRSARLDGGGLRRIYDVGHGFITELTLDRAGRRVAFAPCCGARRAAIVVVPVLGGEPLEPLARHPRIFAAGGIGWSPDGKRIAFEGYVAHGGDSMTSLYTIRPDGTGLRLVLRNSVSDHYTINNALAWTRDGILYSDGHDLRSAWAGSSHVVLRRVGSVRISGDGRRLVTERWSQHGPTVWMSRTDGSDARRILRVQAPAPNATIYSDVTPGYDASALLAARFRIADESGGPGRDDVVTWATDEPAESNTVVDVARGAFAVTWN</sequence>
<organism evidence="1 2">
    <name type="scientific">Nocardioides luti</name>
    <dbReference type="NCBI Taxonomy" id="2761101"/>
    <lineage>
        <taxon>Bacteria</taxon>
        <taxon>Bacillati</taxon>
        <taxon>Actinomycetota</taxon>
        <taxon>Actinomycetes</taxon>
        <taxon>Propionibacteriales</taxon>
        <taxon>Nocardioidaceae</taxon>
        <taxon>Nocardioides</taxon>
    </lineage>
</organism>
<keyword evidence="2" id="KW-1185">Reference proteome</keyword>
<proteinExistence type="predicted"/>
<dbReference type="Proteomes" id="UP000523955">
    <property type="component" value="Unassembled WGS sequence"/>
</dbReference>
<comment type="caution">
    <text evidence="1">The sequence shown here is derived from an EMBL/GenBank/DDBJ whole genome shotgun (WGS) entry which is preliminary data.</text>
</comment>
<name>A0A7X0VBR1_9ACTN</name>
<evidence type="ECO:0000313" key="2">
    <source>
        <dbReference type="Proteomes" id="UP000523955"/>
    </source>
</evidence>
<gene>
    <name evidence="1" type="ORF">H5V45_12940</name>
</gene>
<dbReference type="AlphaFoldDB" id="A0A7X0VBR1"/>